<organism evidence="1 2">
    <name type="scientific">Bacillus safensis</name>
    <dbReference type="NCBI Taxonomy" id="561879"/>
    <lineage>
        <taxon>Bacteria</taxon>
        <taxon>Bacillati</taxon>
        <taxon>Bacillota</taxon>
        <taxon>Bacilli</taxon>
        <taxon>Bacillales</taxon>
        <taxon>Bacillaceae</taxon>
        <taxon>Bacillus</taxon>
    </lineage>
</organism>
<name>A0A1L6ZP94_BACIA</name>
<evidence type="ECO:0000313" key="1">
    <source>
        <dbReference type="EMBL" id="APT48337.1"/>
    </source>
</evidence>
<accession>A0A1L6ZP94</accession>
<reference evidence="1 2" key="1">
    <citation type="submission" date="2016-05" db="EMBL/GenBank/DDBJ databases">
        <title>Complete Genome and Methylome Analysis of Psychrotrophic Bacterial Isolates from Antarctic Lake Untersee.</title>
        <authorList>
            <person name="Fomenkov A."/>
            <person name="Akimov V.N."/>
            <person name="Vasilyeva L.V."/>
            <person name="Andersen D."/>
            <person name="Vincze T."/>
            <person name="Roberts R.J."/>
        </authorList>
    </citation>
    <scope>NUCLEOTIDE SEQUENCE [LARGE SCALE GENOMIC DNA]</scope>
    <source>
        <strain evidence="1 2">U14-5</strain>
        <plasmid evidence="1 2">unnamed1</plasmid>
    </source>
</reference>
<dbReference type="RefSeq" id="WP_075623764.1">
    <property type="nucleotide sequence ID" value="NZ_CP015608.1"/>
</dbReference>
<dbReference type="EMBL" id="CP015608">
    <property type="protein sequence ID" value="APT48337.1"/>
    <property type="molecule type" value="Genomic_DNA"/>
</dbReference>
<sequence length="75" mass="8331">MENTTRLQGIGIVEGIPARELKVGDVTIWNNGGEEKILSIETSKSGKTMKCYTWMGELKTAERKMTTSRIVVVKS</sequence>
<proteinExistence type="predicted"/>
<gene>
    <name evidence="1" type="ORF">BSA145_20960</name>
</gene>
<dbReference type="AlphaFoldDB" id="A0A1L6ZP94"/>
<dbReference type="Proteomes" id="UP000185426">
    <property type="component" value="Plasmid unnamed1"/>
</dbReference>
<keyword evidence="1" id="KW-0614">Plasmid</keyword>
<evidence type="ECO:0008006" key="3">
    <source>
        <dbReference type="Google" id="ProtNLM"/>
    </source>
</evidence>
<protein>
    <recommendedName>
        <fullName evidence="3">DUF2158 domain-containing protein</fullName>
    </recommendedName>
</protein>
<evidence type="ECO:0000313" key="2">
    <source>
        <dbReference type="Proteomes" id="UP000185426"/>
    </source>
</evidence>
<geneLocation type="plasmid" evidence="1 2">
    <name>unnamed1</name>
</geneLocation>